<sequence length="81" mass="9070">MMNDRPLEISELLDRIAKLEGRCDALSIVLHSSIIMSEDALKRHIDGIVMLISGLAESHQNPHAATVLREWVAILQRDSKP</sequence>
<comment type="caution">
    <text evidence="1">The sequence shown here is derived from an EMBL/GenBank/DDBJ whole genome shotgun (WGS) entry which is preliminary data.</text>
</comment>
<reference evidence="1 2" key="1">
    <citation type="submission" date="2019-01" db="EMBL/GenBank/DDBJ databases">
        <title>Sinorhodobacter populi sp. nov. isolated from the symptomatic bark tissue of Populus euramericana canker.</title>
        <authorList>
            <person name="Xu G."/>
        </authorList>
    </citation>
    <scope>NUCLEOTIDE SEQUENCE [LARGE SCALE GENOMIC DNA]</scope>
    <source>
        <strain evidence="1 2">CCTCC AB2012026</strain>
    </source>
</reference>
<dbReference type="Proteomes" id="UP000286594">
    <property type="component" value="Unassembled WGS sequence"/>
</dbReference>
<dbReference type="AlphaFoldDB" id="A0A443LN92"/>
<keyword evidence="2" id="KW-1185">Reference proteome</keyword>
<name>A0A443LN92_9RHOB</name>
<evidence type="ECO:0000313" key="2">
    <source>
        <dbReference type="Proteomes" id="UP000286594"/>
    </source>
</evidence>
<dbReference type="EMBL" id="SAVB01000006">
    <property type="protein sequence ID" value="RWR50630.1"/>
    <property type="molecule type" value="Genomic_DNA"/>
</dbReference>
<gene>
    <name evidence="1" type="ORF">EOW65_06670</name>
</gene>
<dbReference type="RefSeq" id="WP_128148188.1">
    <property type="nucleotide sequence ID" value="NZ_SAVB01000006.1"/>
</dbReference>
<evidence type="ECO:0000313" key="1">
    <source>
        <dbReference type="EMBL" id="RWR50630.1"/>
    </source>
</evidence>
<organism evidence="1 2">
    <name type="scientific">Paenirhodobacter ferrireducens</name>
    <dbReference type="NCBI Taxonomy" id="1215032"/>
    <lineage>
        <taxon>Bacteria</taxon>
        <taxon>Pseudomonadati</taxon>
        <taxon>Pseudomonadota</taxon>
        <taxon>Alphaproteobacteria</taxon>
        <taxon>Rhodobacterales</taxon>
        <taxon>Rhodobacter group</taxon>
        <taxon>Paenirhodobacter</taxon>
    </lineage>
</organism>
<accession>A0A443LN92</accession>
<protein>
    <submittedName>
        <fullName evidence="1">Uncharacterized protein</fullName>
    </submittedName>
</protein>
<proteinExistence type="predicted"/>